<dbReference type="eggNOG" id="COG1076">
    <property type="taxonomic scope" value="Bacteria"/>
</dbReference>
<dbReference type="Gene3D" id="1.10.3680.10">
    <property type="entry name" value="TerB-like"/>
    <property type="match status" value="1"/>
</dbReference>
<dbReference type="InterPro" id="IPR029024">
    <property type="entry name" value="TerB-like"/>
</dbReference>
<protein>
    <recommendedName>
        <fullName evidence="1">J domain-containing protein</fullName>
    </recommendedName>
</protein>
<accession>J0QT69</accession>
<dbReference type="InterPro" id="IPR007791">
    <property type="entry name" value="DjlA_N"/>
</dbReference>
<dbReference type="SUPFAM" id="SSF158682">
    <property type="entry name" value="TerB-like"/>
    <property type="match status" value="1"/>
</dbReference>
<dbReference type="AlphaFoldDB" id="J0QT69"/>
<sequence length="239" mass="27514">MPTLWTRLGDLINHTTSDVFSAILERVRTLFEGDLQTRRHVAFSVSMIALSAKMAKADGMVSDAEVKAFYEIFDVPLHEAKNVERLYNLAMQDVAGFDFYAKRLYHLCQDAHCCGQLLEDVLEGLFHIAKADGEIDEDELNFLHKVAEIFNFSKVRFEAILSRHTKMGAKDPWRILGLSKDVSFEDARRRYRDLVREHHPDRVLARGLPKEFMAIANERLAEINQAWSIIRERYALACV</sequence>
<feature type="domain" description="J" evidence="1">
    <location>
        <begin position="171"/>
        <end position="235"/>
    </location>
</feature>
<dbReference type="InterPro" id="IPR036869">
    <property type="entry name" value="J_dom_sf"/>
</dbReference>
<gene>
    <name evidence="2" type="ORF">ME5_01627</name>
</gene>
<dbReference type="EMBL" id="AIMB01000008">
    <property type="protein sequence ID" value="EJF89076.1"/>
    <property type="molecule type" value="Genomic_DNA"/>
</dbReference>
<proteinExistence type="predicted"/>
<name>J0QT69_9HYPH</name>
<evidence type="ECO:0000259" key="1">
    <source>
        <dbReference type="PROSITE" id="PS50076"/>
    </source>
</evidence>
<dbReference type="Proteomes" id="UP000008952">
    <property type="component" value="Unassembled WGS sequence"/>
</dbReference>
<dbReference type="RefSeq" id="WP_008040156.1">
    <property type="nucleotide sequence ID" value="NZ_JH725147.1"/>
</dbReference>
<dbReference type="Pfam" id="PF05099">
    <property type="entry name" value="TerB"/>
    <property type="match status" value="1"/>
</dbReference>
<dbReference type="PATRIC" id="fig|1094558.3.peg.1741"/>
<dbReference type="CDD" id="cd07316">
    <property type="entry name" value="terB_like_DjlA"/>
    <property type="match status" value="1"/>
</dbReference>
<comment type="caution">
    <text evidence="2">The sequence shown here is derived from an EMBL/GenBank/DDBJ whole genome shotgun (WGS) entry which is preliminary data.</text>
</comment>
<evidence type="ECO:0000313" key="3">
    <source>
        <dbReference type="Proteomes" id="UP000008952"/>
    </source>
</evidence>
<dbReference type="PRINTS" id="PR00625">
    <property type="entry name" value="JDOMAIN"/>
</dbReference>
<dbReference type="Gene3D" id="1.10.287.110">
    <property type="entry name" value="DnaJ domain"/>
    <property type="match status" value="1"/>
</dbReference>
<dbReference type="InterPro" id="IPR001623">
    <property type="entry name" value="DnaJ_domain"/>
</dbReference>
<dbReference type="SMART" id="SM00271">
    <property type="entry name" value="DnaJ"/>
    <property type="match status" value="1"/>
</dbReference>
<dbReference type="HOGENOM" id="CLU_066221_0_0_5"/>
<dbReference type="OrthoDB" id="9782583at2"/>
<reference evidence="2 3" key="1">
    <citation type="submission" date="2012-03" db="EMBL/GenBank/DDBJ databases">
        <title>The Genome Sequence of Bartonella tamiae Th239.</title>
        <authorList>
            <consortium name="The Broad Institute Genome Sequencing Platform"/>
            <consortium name="The Broad Institute Genome Sequencing Center for Infectious Disease"/>
            <person name="Feldgarden M."/>
            <person name="Kirby J."/>
            <person name="Kosoy M."/>
            <person name="Birtles R."/>
            <person name="Probert W.S."/>
            <person name="Chiaraviglio L."/>
            <person name="Young S.K."/>
            <person name="Zeng Q."/>
            <person name="Gargeya S."/>
            <person name="Fitzgerald M."/>
            <person name="Haas B."/>
            <person name="Abouelleil A."/>
            <person name="Alvarado L."/>
            <person name="Arachchi H.M."/>
            <person name="Berlin A."/>
            <person name="Chapman S.B."/>
            <person name="Gearin G."/>
            <person name="Goldberg J."/>
            <person name="Griggs A."/>
            <person name="Gujja S."/>
            <person name="Hansen M."/>
            <person name="Heiman D."/>
            <person name="Howarth C."/>
            <person name="Larimer J."/>
            <person name="Lui A."/>
            <person name="MacDonald P.J.P."/>
            <person name="McCowen C."/>
            <person name="Montmayeur A."/>
            <person name="Murphy C."/>
            <person name="Neiman D."/>
            <person name="Pearson M."/>
            <person name="Priest M."/>
            <person name="Roberts A."/>
            <person name="Saif S."/>
            <person name="Shea T."/>
            <person name="Sisk P."/>
            <person name="Stolte C."/>
            <person name="Sykes S."/>
            <person name="Wortman J."/>
            <person name="Nusbaum C."/>
            <person name="Birren B."/>
        </authorList>
    </citation>
    <scope>NUCLEOTIDE SEQUENCE [LARGE SCALE GENOMIC DNA]</scope>
    <source>
        <strain evidence="2 3">Th239</strain>
    </source>
</reference>
<keyword evidence="3" id="KW-1185">Reference proteome</keyword>
<evidence type="ECO:0000313" key="2">
    <source>
        <dbReference type="EMBL" id="EJF89076.1"/>
    </source>
</evidence>
<dbReference type="CDD" id="cd06257">
    <property type="entry name" value="DnaJ"/>
    <property type="match status" value="1"/>
</dbReference>
<organism evidence="2 3">
    <name type="scientific">Bartonella tamiae Th239</name>
    <dbReference type="NCBI Taxonomy" id="1094558"/>
    <lineage>
        <taxon>Bacteria</taxon>
        <taxon>Pseudomonadati</taxon>
        <taxon>Pseudomonadota</taxon>
        <taxon>Alphaproteobacteria</taxon>
        <taxon>Hyphomicrobiales</taxon>
        <taxon>Bartonellaceae</taxon>
        <taxon>Bartonella</taxon>
    </lineage>
</organism>
<dbReference type="PROSITE" id="PS50076">
    <property type="entry name" value="DNAJ_2"/>
    <property type="match status" value="1"/>
</dbReference>
<dbReference type="SUPFAM" id="SSF46565">
    <property type="entry name" value="Chaperone J-domain"/>
    <property type="match status" value="1"/>
</dbReference>
<dbReference type="STRING" id="1094558.ME5_01627"/>
<dbReference type="Pfam" id="PF00226">
    <property type="entry name" value="DnaJ"/>
    <property type="match status" value="1"/>
</dbReference>